<dbReference type="STRING" id="278856.A0A212EV25"/>
<dbReference type="InterPro" id="IPR013785">
    <property type="entry name" value="Aldolase_TIM"/>
</dbReference>
<accession>A0A212EV25</accession>
<dbReference type="GO" id="GO:0017150">
    <property type="term" value="F:tRNA dihydrouridine synthase activity"/>
    <property type="evidence" value="ECO:0007669"/>
    <property type="project" value="InterPro"/>
</dbReference>
<dbReference type="CDD" id="cd02801">
    <property type="entry name" value="DUS_like_FMN"/>
    <property type="match status" value="1"/>
</dbReference>
<dbReference type="InterPro" id="IPR035587">
    <property type="entry name" value="DUS-like_FMN-bd"/>
</dbReference>
<protein>
    <submittedName>
        <fullName evidence="7">tRNA-dihydrouridine synthase</fullName>
    </submittedName>
</protein>
<name>A0A212EV25_DANPL</name>
<keyword evidence="8" id="KW-1185">Reference proteome</keyword>
<keyword evidence="4" id="KW-0819">tRNA processing</keyword>
<evidence type="ECO:0000313" key="8">
    <source>
        <dbReference type="Proteomes" id="UP000007151"/>
    </source>
</evidence>
<dbReference type="AlphaFoldDB" id="A0A212EV25"/>
<dbReference type="PROSITE" id="PS01136">
    <property type="entry name" value="UPF0034"/>
    <property type="match status" value="1"/>
</dbReference>
<proteinExistence type="predicted"/>
<sequence>MVRYSKVQFRTLVKNYGVDLCFTPMILADSFCQNEKARSNEFITTTNDTPLIVQFAANNVDDFVDASQLVYPYADGVDLNCGCPQRWAMKDGYGCALLSRPELVHNLLRSVRNNLPSHFSVSVKVRIFQDLKKTITMCQQLEQCGVNFMTVHGRTPLQKSGDNIDVEMLKEVCDLVKIPVVANGGIKSLYDAEQLYSTLNCDGIMVADGILNNPALFTGANKTPLYCVKHWMNLKDSSDDKITFQCYHHHLVFMLGKILTKKQKQEFNNLSDFDEVDVYIKKYVLDSFDGDVEVNHELENFVDCEFNSKITLKHAHKCRGCGKSICYCICAQYDYDSNKGNYFKSFVTNNDGIDFMDSNMFDECNL</sequence>
<evidence type="ECO:0000256" key="4">
    <source>
        <dbReference type="ARBA" id="ARBA00022694"/>
    </source>
</evidence>
<evidence type="ECO:0000256" key="5">
    <source>
        <dbReference type="ARBA" id="ARBA00023002"/>
    </source>
</evidence>
<keyword evidence="3" id="KW-0288">FMN</keyword>
<evidence type="ECO:0000313" key="7">
    <source>
        <dbReference type="EMBL" id="OWR45350.1"/>
    </source>
</evidence>
<dbReference type="Pfam" id="PF01207">
    <property type="entry name" value="Dus"/>
    <property type="match status" value="1"/>
</dbReference>
<evidence type="ECO:0000259" key="6">
    <source>
        <dbReference type="Pfam" id="PF01207"/>
    </source>
</evidence>
<organism evidence="7 8">
    <name type="scientific">Danaus plexippus plexippus</name>
    <dbReference type="NCBI Taxonomy" id="278856"/>
    <lineage>
        <taxon>Eukaryota</taxon>
        <taxon>Metazoa</taxon>
        <taxon>Ecdysozoa</taxon>
        <taxon>Arthropoda</taxon>
        <taxon>Hexapoda</taxon>
        <taxon>Insecta</taxon>
        <taxon>Pterygota</taxon>
        <taxon>Neoptera</taxon>
        <taxon>Endopterygota</taxon>
        <taxon>Lepidoptera</taxon>
        <taxon>Glossata</taxon>
        <taxon>Ditrysia</taxon>
        <taxon>Papilionoidea</taxon>
        <taxon>Nymphalidae</taxon>
        <taxon>Danainae</taxon>
        <taxon>Danaini</taxon>
        <taxon>Danaina</taxon>
        <taxon>Danaus</taxon>
        <taxon>Danaus</taxon>
    </lineage>
</organism>
<dbReference type="FunCoup" id="A0A212EV25">
    <property type="interactions" value="966"/>
</dbReference>
<keyword evidence="5" id="KW-0560">Oxidoreductase</keyword>
<dbReference type="Proteomes" id="UP000007151">
    <property type="component" value="Unassembled WGS sequence"/>
</dbReference>
<keyword evidence="2" id="KW-0285">Flavoprotein</keyword>
<comment type="caution">
    <text evidence="7">The sequence shown here is derived from an EMBL/GenBank/DDBJ whole genome shotgun (WGS) entry which is preliminary data.</text>
</comment>
<reference evidence="7 8" key="1">
    <citation type="journal article" date="2011" name="Cell">
        <title>The monarch butterfly genome yields insights into long-distance migration.</title>
        <authorList>
            <person name="Zhan S."/>
            <person name="Merlin C."/>
            <person name="Boore J.L."/>
            <person name="Reppert S.M."/>
        </authorList>
    </citation>
    <scope>NUCLEOTIDE SEQUENCE [LARGE SCALE GENOMIC DNA]</scope>
    <source>
        <strain evidence="7">F-2</strain>
    </source>
</reference>
<feature type="domain" description="DUS-like FMN-binding" evidence="6">
    <location>
        <begin position="1"/>
        <end position="255"/>
    </location>
</feature>
<dbReference type="Gene3D" id="3.20.20.70">
    <property type="entry name" value="Aldolase class I"/>
    <property type="match status" value="1"/>
</dbReference>
<gene>
    <name evidence="7" type="ORF">KGM_207932</name>
</gene>
<comment type="cofactor">
    <cofactor evidence="1">
        <name>FMN</name>
        <dbReference type="ChEBI" id="CHEBI:58210"/>
    </cofactor>
</comment>
<evidence type="ECO:0000256" key="2">
    <source>
        <dbReference type="ARBA" id="ARBA00022630"/>
    </source>
</evidence>
<dbReference type="SUPFAM" id="SSF51395">
    <property type="entry name" value="FMN-linked oxidoreductases"/>
    <property type="match status" value="1"/>
</dbReference>
<evidence type="ECO:0000256" key="1">
    <source>
        <dbReference type="ARBA" id="ARBA00001917"/>
    </source>
</evidence>
<dbReference type="PANTHER" id="PTHR11082:SF31">
    <property type="entry name" value="TRNA-DIHYDROURIDINE(20A_20B) SYNTHASE [NAD(P)+]-LIKE"/>
    <property type="match status" value="1"/>
</dbReference>
<dbReference type="KEGG" id="dpl:KGM_207932"/>
<dbReference type="PANTHER" id="PTHR11082">
    <property type="entry name" value="TRNA-DIHYDROURIDINE SYNTHASE"/>
    <property type="match status" value="1"/>
</dbReference>
<dbReference type="GO" id="GO:0050660">
    <property type="term" value="F:flavin adenine dinucleotide binding"/>
    <property type="evidence" value="ECO:0007669"/>
    <property type="project" value="InterPro"/>
</dbReference>
<evidence type="ECO:0000256" key="3">
    <source>
        <dbReference type="ARBA" id="ARBA00022643"/>
    </source>
</evidence>
<dbReference type="EMBL" id="AGBW02012251">
    <property type="protein sequence ID" value="OWR45350.1"/>
    <property type="molecule type" value="Genomic_DNA"/>
</dbReference>
<dbReference type="InterPro" id="IPR018517">
    <property type="entry name" value="tRNA_hU_synthase_CS"/>
</dbReference>
<dbReference type="eggNOG" id="KOG2335">
    <property type="taxonomic scope" value="Eukaryota"/>
</dbReference>
<dbReference type="InParanoid" id="A0A212EV25"/>